<dbReference type="Proteomes" id="UP000325105">
    <property type="component" value="Unassembled WGS sequence"/>
</dbReference>
<organism evidence="1 2">
    <name type="scientific">Sphingobacterium allocomposti</name>
    <dbReference type="NCBI Taxonomy" id="415956"/>
    <lineage>
        <taxon>Bacteria</taxon>
        <taxon>Pseudomonadati</taxon>
        <taxon>Bacteroidota</taxon>
        <taxon>Sphingobacteriia</taxon>
        <taxon>Sphingobacteriales</taxon>
        <taxon>Sphingobacteriaceae</taxon>
        <taxon>Sphingobacterium</taxon>
    </lineage>
</organism>
<dbReference type="RefSeq" id="WP_148909619.1">
    <property type="nucleotide sequence ID" value="NZ_VNHX01000020.1"/>
</dbReference>
<sequence>MHEKSPRLCITPKDIAYILNVSLRQASRRYNQVKDAYGRLRHQELTVQEFADYYGLPVNEIYARMR</sequence>
<gene>
    <name evidence="1" type="ORF">BC792_12046</name>
</gene>
<dbReference type="OrthoDB" id="711499at2"/>
<accession>A0A5S5D7N4</accession>
<keyword evidence="2" id="KW-1185">Reference proteome</keyword>
<name>A0A5S5D7N4_9SPHI</name>
<protein>
    <submittedName>
        <fullName evidence="1">Uncharacterized protein</fullName>
    </submittedName>
</protein>
<dbReference type="AlphaFoldDB" id="A0A5S5D7N4"/>
<comment type="caution">
    <text evidence="1">The sequence shown here is derived from an EMBL/GenBank/DDBJ whole genome shotgun (WGS) entry which is preliminary data.</text>
</comment>
<reference evidence="1 2" key="1">
    <citation type="submission" date="2019-07" db="EMBL/GenBank/DDBJ databases">
        <title>Genomic Encyclopedia of Archaeal and Bacterial Type Strains, Phase II (KMG-II): from individual species to whole genera.</title>
        <authorList>
            <person name="Goeker M."/>
        </authorList>
    </citation>
    <scope>NUCLEOTIDE SEQUENCE [LARGE SCALE GENOMIC DNA]</scope>
    <source>
        <strain evidence="1 2">DSM 18850</strain>
    </source>
</reference>
<evidence type="ECO:0000313" key="2">
    <source>
        <dbReference type="Proteomes" id="UP000325105"/>
    </source>
</evidence>
<dbReference type="EMBL" id="VNHX01000020">
    <property type="protein sequence ID" value="TYP91338.1"/>
    <property type="molecule type" value="Genomic_DNA"/>
</dbReference>
<proteinExistence type="predicted"/>
<evidence type="ECO:0000313" key="1">
    <source>
        <dbReference type="EMBL" id="TYP91338.1"/>
    </source>
</evidence>